<comment type="caution">
    <text evidence="1">The sequence shown here is derived from an EMBL/GenBank/DDBJ whole genome shotgun (WGS) entry which is preliminary data.</text>
</comment>
<organism evidence="1 2">
    <name type="scientific">Coniosporium uncinatum</name>
    <dbReference type="NCBI Taxonomy" id="93489"/>
    <lineage>
        <taxon>Eukaryota</taxon>
        <taxon>Fungi</taxon>
        <taxon>Dikarya</taxon>
        <taxon>Ascomycota</taxon>
        <taxon>Pezizomycotina</taxon>
        <taxon>Dothideomycetes</taxon>
        <taxon>Dothideomycetes incertae sedis</taxon>
        <taxon>Coniosporium</taxon>
    </lineage>
</organism>
<evidence type="ECO:0000313" key="1">
    <source>
        <dbReference type="EMBL" id="KAK3081017.1"/>
    </source>
</evidence>
<keyword evidence="2" id="KW-1185">Reference proteome</keyword>
<dbReference type="Proteomes" id="UP001186974">
    <property type="component" value="Unassembled WGS sequence"/>
</dbReference>
<feature type="non-terminal residue" evidence="1">
    <location>
        <position position="182"/>
    </location>
</feature>
<name>A0ACC3DWD2_9PEZI</name>
<reference evidence="1" key="1">
    <citation type="submission" date="2024-09" db="EMBL/GenBank/DDBJ databases">
        <title>Black Yeasts Isolated from many extreme environments.</title>
        <authorList>
            <person name="Coleine C."/>
            <person name="Stajich J.E."/>
            <person name="Selbmann L."/>
        </authorList>
    </citation>
    <scope>NUCLEOTIDE SEQUENCE</scope>
    <source>
        <strain evidence="1">CCFEE 5737</strain>
    </source>
</reference>
<sequence>MSSGFSYDRYDRRSAQRSNRTALGYWIPLVVTVTLAAGGIAAWVWSQRDEHEHESYTATSDDDDLSYGEESREKGKGRRPPGSDAPPPGYPAGDGWSQSQGVETRSFQERQHEDETLVGRVQGVIRRTPSPQQMLDIASKRAAAGMAAAGAAVGGVLGSIREEDNGHFEDHSRWSEEAEMRR</sequence>
<protein>
    <submittedName>
        <fullName evidence="1">Uncharacterized protein</fullName>
    </submittedName>
</protein>
<dbReference type="EMBL" id="JAWDJW010000313">
    <property type="protein sequence ID" value="KAK3081017.1"/>
    <property type="molecule type" value="Genomic_DNA"/>
</dbReference>
<proteinExistence type="predicted"/>
<accession>A0ACC3DWD2</accession>
<gene>
    <name evidence="1" type="ORF">LTS18_011006</name>
</gene>
<evidence type="ECO:0000313" key="2">
    <source>
        <dbReference type="Proteomes" id="UP001186974"/>
    </source>
</evidence>